<evidence type="ECO:0000313" key="3">
    <source>
        <dbReference type="Proteomes" id="UP000664417"/>
    </source>
</evidence>
<organism evidence="2 3">
    <name type="scientific">Acanthopleuribacter pedis</name>
    <dbReference type="NCBI Taxonomy" id="442870"/>
    <lineage>
        <taxon>Bacteria</taxon>
        <taxon>Pseudomonadati</taxon>
        <taxon>Acidobacteriota</taxon>
        <taxon>Holophagae</taxon>
        <taxon>Acanthopleuribacterales</taxon>
        <taxon>Acanthopleuribacteraceae</taxon>
        <taxon>Acanthopleuribacter</taxon>
    </lineage>
</organism>
<keyword evidence="3" id="KW-1185">Reference proteome</keyword>
<name>A0A8J7QFI7_9BACT</name>
<dbReference type="Pfam" id="PF13672">
    <property type="entry name" value="PP2C_2"/>
    <property type="match status" value="1"/>
</dbReference>
<gene>
    <name evidence="2" type="ORF">J3U88_33390</name>
</gene>
<dbReference type="SMART" id="SM00332">
    <property type="entry name" value="PP2Cc"/>
    <property type="match status" value="1"/>
</dbReference>
<comment type="caution">
    <text evidence="2">The sequence shown here is derived from an EMBL/GenBank/DDBJ whole genome shotgun (WGS) entry which is preliminary data.</text>
</comment>
<proteinExistence type="predicted"/>
<feature type="domain" description="PPM-type phosphatase" evidence="1">
    <location>
        <begin position="12"/>
        <end position="257"/>
    </location>
</feature>
<dbReference type="EMBL" id="JAFREP010000064">
    <property type="protein sequence ID" value="MBO1323409.1"/>
    <property type="molecule type" value="Genomic_DNA"/>
</dbReference>
<protein>
    <submittedName>
        <fullName evidence="2">Protein phosphatase 2C domain-containing protein</fullName>
    </submittedName>
</protein>
<dbReference type="RefSeq" id="WP_207863562.1">
    <property type="nucleotide sequence ID" value="NZ_JAFREP010000064.1"/>
</dbReference>
<dbReference type="Gene3D" id="3.60.40.10">
    <property type="entry name" value="PPM-type phosphatase domain"/>
    <property type="match status" value="1"/>
</dbReference>
<accession>A0A8J7QFI7</accession>
<reference evidence="2" key="1">
    <citation type="submission" date="2021-03" db="EMBL/GenBank/DDBJ databases">
        <authorList>
            <person name="Wang G."/>
        </authorList>
    </citation>
    <scope>NUCLEOTIDE SEQUENCE</scope>
    <source>
        <strain evidence="2">KCTC 12899</strain>
    </source>
</reference>
<sequence length="265" mass="29370">MFQLLLPKRKNSRLTKLTIETASSLCTAEKKTKSSDVPFLSQVPPFFMLADGEGQEDHGELAAALATRYMQKCLEDAWSDDYQWRWPLNWGTPPENVNADAPEILLNHARNLTHEYLLQFKSKHKKWSDISAALTTAFIVGNTLYASHTGSNRIYLSRKKDFQCISTEASGAMLGDAQSHIDSLENADKRKPPFLLKKRLVHGDRILLCTKGISALTNQEIHAVIAEKGLSADETADSLIKAVRAKKPPEDTAVVVVLVARGGGR</sequence>
<dbReference type="InterPro" id="IPR036457">
    <property type="entry name" value="PPM-type-like_dom_sf"/>
</dbReference>
<dbReference type="InterPro" id="IPR001932">
    <property type="entry name" value="PPM-type_phosphatase-like_dom"/>
</dbReference>
<evidence type="ECO:0000313" key="2">
    <source>
        <dbReference type="EMBL" id="MBO1323409.1"/>
    </source>
</evidence>
<dbReference type="Proteomes" id="UP000664417">
    <property type="component" value="Unassembled WGS sequence"/>
</dbReference>
<dbReference type="SUPFAM" id="SSF81606">
    <property type="entry name" value="PP2C-like"/>
    <property type="match status" value="1"/>
</dbReference>
<dbReference type="AlphaFoldDB" id="A0A8J7QFI7"/>
<evidence type="ECO:0000259" key="1">
    <source>
        <dbReference type="SMART" id="SM00332"/>
    </source>
</evidence>